<evidence type="ECO:0000313" key="2">
    <source>
        <dbReference type="EMBL" id="KAK3266655.1"/>
    </source>
</evidence>
<feature type="compositionally biased region" description="Basic and acidic residues" evidence="1">
    <location>
        <begin position="38"/>
        <end position="48"/>
    </location>
</feature>
<dbReference type="AlphaFoldDB" id="A0AAE0FW22"/>
<reference evidence="2 3" key="1">
    <citation type="journal article" date="2015" name="Genome Biol. Evol.">
        <title>Comparative Genomics of a Bacterivorous Green Alga Reveals Evolutionary Causalities and Consequences of Phago-Mixotrophic Mode of Nutrition.</title>
        <authorList>
            <person name="Burns J.A."/>
            <person name="Paasch A."/>
            <person name="Narechania A."/>
            <person name="Kim E."/>
        </authorList>
    </citation>
    <scope>NUCLEOTIDE SEQUENCE [LARGE SCALE GENOMIC DNA]</scope>
    <source>
        <strain evidence="2 3">PLY_AMNH</strain>
    </source>
</reference>
<dbReference type="EMBL" id="LGRX02012911">
    <property type="protein sequence ID" value="KAK3266655.1"/>
    <property type="molecule type" value="Genomic_DNA"/>
</dbReference>
<keyword evidence="3" id="KW-1185">Reference proteome</keyword>
<comment type="caution">
    <text evidence="2">The sequence shown here is derived from an EMBL/GenBank/DDBJ whole genome shotgun (WGS) entry which is preliminary data.</text>
</comment>
<dbReference type="Proteomes" id="UP001190700">
    <property type="component" value="Unassembled WGS sequence"/>
</dbReference>
<proteinExistence type="predicted"/>
<name>A0AAE0FW22_9CHLO</name>
<organism evidence="2 3">
    <name type="scientific">Cymbomonas tetramitiformis</name>
    <dbReference type="NCBI Taxonomy" id="36881"/>
    <lineage>
        <taxon>Eukaryota</taxon>
        <taxon>Viridiplantae</taxon>
        <taxon>Chlorophyta</taxon>
        <taxon>Pyramimonadophyceae</taxon>
        <taxon>Pyramimonadales</taxon>
        <taxon>Pyramimonadaceae</taxon>
        <taxon>Cymbomonas</taxon>
    </lineage>
</organism>
<accession>A0AAE0FW22</accession>
<evidence type="ECO:0000256" key="1">
    <source>
        <dbReference type="SAM" id="MobiDB-lite"/>
    </source>
</evidence>
<feature type="region of interest" description="Disordered" evidence="1">
    <location>
        <begin position="1"/>
        <end position="61"/>
    </location>
</feature>
<evidence type="ECO:0000313" key="3">
    <source>
        <dbReference type="Proteomes" id="UP001190700"/>
    </source>
</evidence>
<gene>
    <name evidence="2" type="ORF">CYMTET_24734</name>
</gene>
<protein>
    <submittedName>
        <fullName evidence="2">Uncharacterized protein</fullName>
    </submittedName>
</protein>
<sequence length="291" mass="31151">MQQGVYESAAVSPPSTPDDRSRQKCFNLTTEAPLAALERNDLQAEPRHTTIQPPTDPRLPAYRMSTDSVFHAARQESTSPPGNASCRNQVSVIQPMAPFIFDGDPKQNFKGYPEIYDHPTERSVQSRRGRPDRLAPFYGASASPQTALNSCGGAAGAREGRRGGGFCGGLRAPRWRCNEETRSRGGGVGPGGAEVVALRGLSDSREVVARLRGLEGALQVVALRGPREPEVVAPAGALEEPRWWRLRGSEGDEVVALRGLEGAEVVALRGLEGAEVVALRGLERAEGFSGS</sequence>